<dbReference type="GO" id="GO:0003735">
    <property type="term" value="F:structural constituent of ribosome"/>
    <property type="evidence" value="ECO:0007669"/>
    <property type="project" value="InterPro"/>
</dbReference>
<dbReference type="PANTHER" id="PTHR39150:SF1">
    <property type="entry name" value="LARGE RIBOSOMAL SUBUNIT PROTEIN ML40"/>
    <property type="match status" value="1"/>
</dbReference>
<evidence type="ECO:0000313" key="2">
    <source>
        <dbReference type="EMBL" id="KAK7734266.1"/>
    </source>
</evidence>
<dbReference type="InterPro" id="IPR042831">
    <property type="entry name" value="Ribosomal_mL40_fung"/>
</dbReference>
<dbReference type="Proteomes" id="UP001320245">
    <property type="component" value="Unassembled WGS sequence"/>
</dbReference>
<dbReference type="AlphaFoldDB" id="A0AAN9TZI4"/>
<dbReference type="PANTHER" id="PTHR39150">
    <property type="entry name" value="54S RIBOSOMAL PROTEIN L28, MITOCHONDRIAL"/>
    <property type="match status" value="1"/>
</dbReference>
<feature type="region of interest" description="Disordered" evidence="1">
    <location>
        <begin position="1"/>
        <end position="75"/>
    </location>
</feature>
<dbReference type="EMBL" id="JAJSPL020000043">
    <property type="protein sequence ID" value="KAK7734266.1"/>
    <property type="molecule type" value="Genomic_DNA"/>
</dbReference>
<gene>
    <name evidence="2" type="ORF">SLS53_007915</name>
</gene>
<keyword evidence="3" id="KW-1185">Reference proteome</keyword>
<organism evidence="2 3">
    <name type="scientific">Cytospora paraplurivora</name>
    <dbReference type="NCBI Taxonomy" id="2898453"/>
    <lineage>
        <taxon>Eukaryota</taxon>
        <taxon>Fungi</taxon>
        <taxon>Dikarya</taxon>
        <taxon>Ascomycota</taxon>
        <taxon>Pezizomycotina</taxon>
        <taxon>Sordariomycetes</taxon>
        <taxon>Sordariomycetidae</taxon>
        <taxon>Diaporthales</taxon>
        <taxon>Cytosporaceae</taxon>
        <taxon>Cytospora</taxon>
    </lineage>
</organism>
<dbReference type="GO" id="GO:0032543">
    <property type="term" value="P:mitochondrial translation"/>
    <property type="evidence" value="ECO:0007669"/>
    <property type="project" value="InterPro"/>
</dbReference>
<dbReference type="GO" id="GO:0005739">
    <property type="term" value="C:mitochondrion"/>
    <property type="evidence" value="ECO:0007669"/>
    <property type="project" value="GOC"/>
</dbReference>
<evidence type="ECO:0000256" key="1">
    <source>
        <dbReference type="SAM" id="MobiDB-lite"/>
    </source>
</evidence>
<sequence length="262" mass="29742">MCPDQGFTASAQYNEQGLLATRKDTREKPGSGTARFDLGHSQDVHTNRPARSPPTTTDDLPERPPGRHLPGHHSRRSPFLLLANTSSIHPRGFSTTAAALARVTPKAQVKKPAGQKVGKPMDSAAARAQRKKRRSQMEAKLDPKVSGLMKFIYAGSQVQAPLRMARNRWLRHWTIHRAWQLFRRREQASAEREMMRMQQSMSHACEVLRNMGGPGTRPEGWLYRKAMEKKGIWGRDAVPIEYARPMVETPGNKPWNHEWKRS</sequence>
<comment type="caution">
    <text evidence="2">The sequence shown here is derived from an EMBL/GenBank/DDBJ whole genome shotgun (WGS) entry which is preliminary data.</text>
</comment>
<dbReference type="Gene3D" id="6.10.250.3440">
    <property type="match status" value="1"/>
</dbReference>
<accession>A0AAN9TZI4</accession>
<feature type="compositionally biased region" description="Basic and acidic residues" evidence="1">
    <location>
        <begin position="37"/>
        <end position="46"/>
    </location>
</feature>
<proteinExistence type="predicted"/>
<evidence type="ECO:0000313" key="3">
    <source>
        <dbReference type="Proteomes" id="UP001320245"/>
    </source>
</evidence>
<protein>
    <submittedName>
        <fullName evidence="2">Uncharacterized protein</fullName>
    </submittedName>
</protein>
<name>A0AAN9TZI4_9PEZI</name>
<reference evidence="2 3" key="1">
    <citation type="journal article" date="2023" name="PLoS ONE">
        <title>Cytospora paraplurivora sp. nov. isolated from orchards with fruit tree decline syndrome in Ontario, Canada.</title>
        <authorList>
            <person name="Ilyukhin E."/>
            <person name="Nguyen H.D.T."/>
            <person name="Castle A.J."/>
            <person name="Ellouze W."/>
        </authorList>
    </citation>
    <scope>NUCLEOTIDE SEQUENCE [LARGE SCALE GENOMIC DNA]</scope>
    <source>
        <strain evidence="2 3">FDS-564</strain>
    </source>
</reference>
<feature type="region of interest" description="Disordered" evidence="1">
    <location>
        <begin position="105"/>
        <end position="139"/>
    </location>
</feature>